<evidence type="ECO:0000256" key="1">
    <source>
        <dbReference type="SAM" id="MobiDB-lite"/>
    </source>
</evidence>
<gene>
    <name evidence="2" type="ORF">DP120_04170</name>
</gene>
<dbReference type="EMBL" id="QLZR01000001">
    <property type="protein sequence ID" value="RAZ81477.1"/>
    <property type="molecule type" value="Genomic_DNA"/>
</dbReference>
<protein>
    <submittedName>
        <fullName evidence="2">Uncharacterized protein</fullName>
    </submittedName>
</protein>
<evidence type="ECO:0000313" key="2">
    <source>
        <dbReference type="EMBL" id="RAZ81477.1"/>
    </source>
</evidence>
<dbReference type="RefSeq" id="WP_112222080.1">
    <property type="nucleotide sequence ID" value="NZ_CP047673.1"/>
</dbReference>
<accession>A0A365L887</accession>
<name>A0A365L887_9BACL</name>
<evidence type="ECO:0000313" key="3">
    <source>
        <dbReference type="Proteomes" id="UP000251002"/>
    </source>
</evidence>
<keyword evidence="3" id="KW-1185">Reference proteome</keyword>
<feature type="compositionally biased region" description="Polar residues" evidence="1">
    <location>
        <begin position="68"/>
        <end position="78"/>
    </location>
</feature>
<dbReference type="Proteomes" id="UP000251002">
    <property type="component" value="Unassembled WGS sequence"/>
</dbReference>
<dbReference type="AlphaFoldDB" id="A0A365L887"/>
<proteinExistence type="predicted"/>
<reference evidence="2 3" key="1">
    <citation type="submission" date="2018-06" db="EMBL/GenBank/DDBJ databases">
        <title>The draft genome sequences of strains SCU63 and S1.</title>
        <authorList>
            <person name="Gan L."/>
        </authorList>
    </citation>
    <scope>NUCLEOTIDE SEQUENCE [LARGE SCALE GENOMIC DNA]</scope>
    <source>
        <strain evidence="2 3">SCU63</strain>
    </source>
</reference>
<organism evidence="2 3">
    <name type="scientific">Planococcus halotolerans</name>
    <dbReference type="NCBI Taxonomy" id="2233542"/>
    <lineage>
        <taxon>Bacteria</taxon>
        <taxon>Bacillati</taxon>
        <taxon>Bacillota</taxon>
        <taxon>Bacilli</taxon>
        <taxon>Bacillales</taxon>
        <taxon>Caryophanaceae</taxon>
        <taxon>Planococcus</taxon>
    </lineage>
</organism>
<feature type="region of interest" description="Disordered" evidence="1">
    <location>
        <begin position="39"/>
        <end position="91"/>
    </location>
</feature>
<sequence length="109" mass="12254">MESISAILDSKSLIWKLILIGNEKSSPMRVKSHPKSLISLKSFTKKRRPSQSTTVFTEKQMKSRPKPATTSTSYNKTPQKQKNRNGKAFAASEGSFQTLEFFAQRKTSA</sequence>
<comment type="caution">
    <text evidence="2">The sequence shown here is derived from an EMBL/GenBank/DDBJ whole genome shotgun (WGS) entry which is preliminary data.</text>
</comment>